<dbReference type="STRING" id="1266370.NITGR_740026"/>
<reference evidence="1 2" key="1">
    <citation type="journal article" date="2013" name="Front. Microbiol.">
        <title>The genome of Nitrospina gracilis illuminates the metabolism and evolution of the major marine nitrite oxidizer.</title>
        <authorList>
            <person name="Luecker S."/>
            <person name="Nowka B."/>
            <person name="Rattei T."/>
            <person name="Spieck E."/>
            <person name="and Daims H."/>
        </authorList>
    </citation>
    <scope>NUCLEOTIDE SEQUENCE [LARGE SCALE GENOMIC DNA]</scope>
    <source>
        <strain evidence="1 2">3/211</strain>
    </source>
</reference>
<name>M1Z0Y3_NITG3</name>
<protein>
    <submittedName>
        <fullName evidence="1">Uncharacterized protein</fullName>
    </submittedName>
</protein>
<dbReference type="AlphaFoldDB" id="M1Z0Y3"/>
<keyword evidence="2" id="KW-1185">Reference proteome</keyword>
<dbReference type="EMBL" id="CAQJ01000082">
    <property type="protein sequence ID" value="CCQ91634.1"/>
    <property type="molecule type" value="Genomic_DNA"/>
</dbReference>
<sequence>MGQEGNALQAFLELGMERYPVKPCILESKRFPARN</sequence>
<dbReference type="Proteomes" id="UP000011704">
    <property type="component" value="Unassembled WGS sequence"/>
</dbReference>
<dbReference type="HOGENOM" id="CLU_3366074_0_0_0"/>
<gene>
    <name evidence="1" type="ORF">NITGR_740026</name>
</gene>
<organism evidence="1 2">
    <name type="scientific">Nitrospina gracilis (strain 3/211)</name>
    <dbReference type="NCBI Taxonomy" id="1266370"/>
    <lineage>
        <taxon>Bacteria</taxon>
        <taxon>Pseudomonadati</taxon>
        <taxon>Nitrospinota/Tectimicrobiota group</taxon>
        <taxon>Nitrospinota</taxon>
        <taxon>Nitrospinia</taxon>
        <taxon>Nitrospinales</taxon>
        <taxon>Nitrospinaceae</taxon>
        <taxon>Nitrospina</taxon>
    </lineage>
</organism>
<comment type="caution">
    <text evidence="1">The sequence shown here is derived from an EMBL/GenBank/DDBJ whole genome shotgun (WGS) entry which is preliminary data.</text>
</comment>
<dbReference type="InParanoid" id="M1Z0Y3"/>
<proteinExistence type="predicted"/>
<evidence type="ECO:0000313" key="2">
    <source>
        <dbReference type="Proteomes" id="UP000011704"/>
    </source>
</evidence>
<evidence type="ECO:0000313" key="1">
    <source>
        <dbReference type="EMBL" id="CCQ91634.1"/>
    </source>
</evidence>
<accession>M1Z0Y3</accession>